<dbReference type="OrthoDB" id="4218123at2759"/>
<reference evidence="2 3" key="1">
    <citation type="submission" date="2015-07" db="EMBL/GenBank/DDBJ databases">
        <title>Comparative genomics of the Sigatoka disease complex on banana suggests a link between parallel evolutionary changes in Pseudocercospora fijiensis and Pseudocercospora eumusae and increased virulence on the banana host.</title>
        <authorList>
            <person name="Chang T.-C."/>
            <person name="Salvucci A."/>
            <person name="Crous P.W."/>
            <person name="Stergiopoulos I."/>
        </authorList>
    </citation>
    <scope>NUCLEOTIDE SEQUENCE [LARGE SCALE GENOMIC DNA]</scope>
    <source>
        <strain evidence="2 3">CBS 114824</strain>
    </source>
</reference>
<feature type="transmembrane region" description="Helical" evidence="1">
    <location>
        <begin position="222"/>
        <end position="242"/>
    </location>
</feature>
<dbReference type="AlphaFoldDB" id="A0A139HWE7"/>
<protein>
    <submittedName>
        <fullName evidence="2">Uncharacterized protein</fullName>
    </submittedName>
</protein>
<comment type="caution">
    <text evidence="2">The sequence shown here is derived from an EMBL/GenBank/DDBJ whole genome shotgun (WGS) entry which is preliminary data.</text>
</comment>
<accession>A0A139HWE7</accession>
<feature type="transmembrane region" description="Helical" evidence="1">
    <location>
        <begin position="46"/>
        <end position="67"/>
    </location>
</feature>
<feature type="transmembrane region" description="Helical" evidence="1">
    <location>
        <begin position="178"/>
        <end position="198"/>
    </location>
</feature>
<keyword evidence="1" id="KW-0812">Transmembrane</keyword>
<dbReference type="EMBL" id="LFZN01000004">
    <property type="protein sequence ID" value="KXT06795.1"/>
    <property type="molecule type" value="Genomic_DNA"/>
</dbReference>
<dbReference type="Proteomes" id="UP000070133">
    <property type="component" value="Unassembled WGS sequence"/>
</dbReference>
<name>A0A139HWE7_9PEZI</name>
<keyword evidence="1" id="KW-0472">Membrane</keyword>
<gene>
    <name evidence="2" type="ORF">AC578_7119</name>
</gene>
<dbReference type="PANTHER" id="PTHR39470:SF1">
    <property type="entry name" value="CHORISMATE SYNTHASE PROTEIN"/>
    <property type="match status" value="1"/>
</dbReference>
<evidence type="ECO:0000313" key="2">
    <source>
        <dbReference type="EMBL" id="KXT06795.1"/>
    </source>
</evidence>
<keyword evidence="1" id="KW-1133">Transmembrane helix</keyword>
<dbReference type="PANTHER" id="PTHR39470">
    <property type="entry name" value="CHROMOSOME 10, WHOLE GENOME SHOTGUN SEQUENCE"/>
    <property type="match status" value="1"/>
</dbReference>
<sequence length="352" mass="38775">MVSWGTIQSLVLFLGPLLLPKALAYYQSIKNRPASQIKPLQKKTSYALTVLFISGLLALISTLPLFAPENIFRLTQSRLHTSAAVLLTRLGSLRPLSPHDEQLRTIFDQGGLEARLLYARYGPDVVLNCPLGKAGEIEAGRNYLIYSIPSLLTPHLLHIFALGVATSGLLSGREGARWRTIAIMAGLSLGIGEVWWIACFDDTTNARSVRVNDVNFIHWKMAVWRGLGIAAMDGILGWVIWLQATGRAFLSPTPVGERILDHAQRLEATLGKIQALGVVRNGTVRDAASRKRFEDYWMKEGEVMKDAMEQPEVLTAQRNALARSDAVKVSREAEAFVDGFLGAVPPPQQVVR</sequence>
<keyword evidence="3" id="KW-1185">Reference proteome</keyword>
<proteinExistence type="predicted"/>
<feature type="transmembrane region" description="Helical" evidence="1">
    <location>
        <begin position="143"/>
        <end position="166"/>
    </location>
</feature>
<evidence type="ECO:0000313" key="3">
    <source>
        <dbReference type="Proteomes" id="UP000070133"/>
    </source>
</evidence>
<feature type="transmembrane region" description="Helical" evidence="1">
    <location>
        <begin position="6"/>
        <end position="26"/>
    </location>
</feature>
<organism evidence="2 3">
    <name type="scientific">Pseudocercospora eumusae</name>
    <dbReference type="NCBI Taxonomy" id="321146"/>
    <lineage>
        <taxon>Eukaryota</taxon>
        <taxon>Fungi</taxon>
        <taxon>Dikarya</taxon>
        <taxon>Ascomycota</taxon>
        <taxon>Pezizomycotina</taxon>
        <taxon>Dothideomycetes</taxon>
        <taxon>Dothideomycetidae</taxon>
        <taxon>Mycosphaerellales</taxon>
        <taxon>Mycosphaerellaceae</taxon>
        <taxon>Pseudocercospora</taxon>
    </lineage>
</organism>
<evidence type="ECO:0000256" key="1">
    <source>
        <dbReference type="SAM" id="Phobius"/>
    </source>
</evidence>
<dbReference type="STRING" id="321146.A0A139HWE7"/>